<reference evidence="2" key="1">
    <citation type="submission" date="2009-08" db="EMBL/GenBank/DDBJ databases">
        <title>The complete genome of Chitinophaga pinensis DSM 2588.</title>
        <authorList>
            <consortium name="US DOE Joint Genome Institute (JGI-PGF)"/>
            <person name="Lucas S."/>
            <person name="Copeland A."/>
            <person name="Lapidus A."/>
            <person name="Glavina del Rio T."/>
            <person name="Dalin E."/>
            <person name="Tice H."/>
            <person name="Bruce D."/>
            <person name="Goodwin L."/>
            <person name="Pitluck S."/>
            <person name="Kyrpides N."/>
            <person name="Mavromatis K."/>
            <person name="Ivanova N."/>
            <person name="Mikhailova N."/>
            <person name="Sims D."/>
            <person name="Meinche L."/>
            <person name="Brettin T."/>
            <person name="Detter J.C."/>
            <person name="Han C."/>
            <person name="Larimer F."/>
            <person name="Land M."/>
            <person name="Hauser L."/>
            <person name="Markowitz V."/>
            <person name="Cheng J.-F."/>
            <person name="Hugenholtz P."/>
            <person name="Woyke T."/>
            <person name="Wu D."/>
            <person name="Spring S."/>
            <person name="Klenk H.-P."/>
            <person name="Eisen J.A."/>
        </authorList>
    </citation>
    <scope>NUCLEOTIDE SEQUENCE [LARGE SCALE GENOMIC DNA]</scope>
    <source>
        <strain evidence="2">ATCC 43595 / DSM 2588 / LMG 13176 / NBRC 15968 / NCIMB 11800 / UQM 2034</strain>
    </source>
</reference>
<evidence type="ECO:0000313" key="1">
    <source>
        <dbReference type="EMBL" id="ACU60686.1"/>
    </source>
</evidence>
<accession>A0A979G4R2</accession>
<evidence type="ECO:0000313" key="2">
    <source>
        <dbReference type="Proteomes" id="UP000002215"/>
    </source>
</evidence>
<name>A0A979G4R2_CHIPD</name>
<reference evidence="1 2" key="2">
    <citation type="journal article" date="2010" name="Stand. Genomic Sci.">
        <title>Complete genome sequence of Chitinophaga pinensis type strain (UQM 2034).</title>
        <authorList>
            <person name="Glavina Del Rio T."/>
            <person name="Abt B."/>
            <person name="Spring S."/>
            <person name="Lapidus A."/>
            <person name="Nolan M."/>
            <person name="Tice H."/>
            <person name="Copeland A."/>
            <person name="Cheng J.F."/>
            <person name="Chen F."/>
            <person name="Bruce D."/>
            <person name="Goodwin L."/>
            <person name="Pitluck S."/>
            <person name="Ivanova N."/>
            <person name="Mavromatis K."/>
            <person name="Mikhailova N."/>
            <person name="Pati A."/>
            <person name="Chen A."/>
            <person name="Palaniappan K."/>
            <person name="Land M."/>
            <person name="Hauser L."/>
            <person name="Chang Y.J."/>
            <person name="Jeffries C.D."/>
            <person name="Chain P."/>
            <person name="Saunders E."/>
            <person name="Detter J.C."/>
            <person name="Brettin T."/>
            <person name="Rohde M."/>
            <person name="Goker M."/>
            <person name="Bristow J."/>
            <person name="Eisen J.A."/>
            <person name="Markowitz V."/>
            <person name="Hugenholtz P."/>
            <person name="Kyrpides N.C."/>
            <person name="Klenk H.P."/>
            <person name="Lucas S."/>
        </authorList>
    </citation>
    <scope>NUCLEOTIDE SEQUENCE [LARGE SCALE GENOMIC DNA]</scope>
    <source>
        <strain evidence="2">ATCC 43595 / DSM 2588 / LMG 13176 / NBRC 15968 / NCIMB 11800 / UQM 2034</strain>
    </source>
</reference>
<dbReference type="RefSeq" id="WP_012790862.1">
    <property type="nucleotide sequence ID" value="NC_013132.1"/>
</dbReference>
<dbReference type="EMBL" id="CP001699">
    <property type="protein sequence ID" value="ACU60686.1"/>
    <property type="molecule type" value="Genomic_DNA"/>
</dbReference>
<organism evidence="1 2">
    <name type="scientific">Chitinophaga pinensis (strain ATCC 43595 / DSM 2588 / LMG 13176 / NBRC 15968 / NCIMB 11800 / UQM 2034)</name>
    <dbReference type="NCBI Taxonomy" id="485918"/>
    <lineage>
        <taxon>Bacteria</taxon>
        <taxon>Pseudomonadati</taxon>
        <taxon>Bacteroidota</taxon>
        <taxon>Chitinophagia</taxon>
        <taxon>Chitinophagales</taxon>
        <taxon>Chitinophagaceae</taxon>
        <taxon>Chitinophaga</taxon>
    </lineage>
</organism>
<proteinExistence type="predicted"/>
<dbReference type="Proteomes" id="UP000002215">
    <property type="component" value="Chromosome"/>
</dbReference>
<dbReference type="AlphaFoldDB" id="A0A979G4R2"/>
<dbReference type="KEGG" id="cpi:Cpin_3219"/>
<dbReference type="OrthoDB" id="1376705at2"/>
<protein>
    <submittedName>
        <fullName evidence="1">Uncharacterized protein</fullName>
    </submittedName>
</protein>
<gene>
    <name evidence="1" type="ordered locus">Cpin_3219</name>
</gene>
<sequence length="314" mass="36526">MSSGDNKKQVLDLSDRQKAFQEVDERLNALRDGFYALATDYGFHIENTWGKHKIFELRDNVIYRFFSSLFHLQLLLERHYVIEHRFKKLLNESPKEILDPIYPKNPHFEYAEKEVTALLDSIVFHLASVYDYMAILASFITTNNKDESPSWSTLSKKCNDKTNPFSSKSIAQVIIGINRALAIKLYDYRSDLIHRKKDAYNYSVTLQLSQGDFTIKFICSERLRKAFKTFGEKERDYTINYFAVWLINHVADSIGELLVGLKKEIEANSTFPNHIMDDDGDKPFIVMVDPETNVAQSPSAYSWDIFKKHFKYPG</sequence>